<dbReference type="PROSITE" id="PS51386">
    <property type="entry name" value="RINT1_TIP20"/>
    <property type="match status" value="1"/>
</dbReference>
<protein>
    <submittedName>
        <fullName evidence="3">RAD50-interacting protein 1</fullName>
    </submittedName>
</protein>
<dbReference type="AlphaFoldDB" id="A0A8X6MZ34"/>
<dbReference type="Gene3D" id="1.20.58.670">
    <property type="entry name" value="Dsl1p vesicle tethering complex, Tip20p subunit, domain D"/>
    <property type="match status" value="1"/>
</dbReference>
<comment type="caution">
    <text evidence="3">The sequence shown here is derived from an EMBL/GenBank/DDBJ whole genome shotgun (WGS) entry which is preliminary data.</text>
</comment>
<dbReference type="InterPro" id="IPR042042">
    <property type="entry name" value="Tip20p_domB"/>
</dbReference>
<evidence type="ECO:0000256" key="2">
    <source>
        <dbReference type="SAM" id="Coils"/>
    </source>
</evidence>
<evidence type="ECO:0000313" key="4">
    <source>
        <dbReference type="Proteomes" id="UP000887013"/>
    </source>
</evidence>
<sequence length="748" mass="87475">MDSPEMFVDVAEFFNAELGSDISNANKIQEIIERITKFEEDLEQKVNPHNPDLVRVNSFIKTAENAVEKIRDLTEKCDELQKFADSELESMKSIKEDFSSKINELKEAEALYSYLQWILKVEKHNVSMEEALKNNPLYPIIDVYTKFKEFWEQLRTSDCKNLVTYIKKTMIYWHDVLREKFGVEFQKVLGNLYWPVSSTNLKMPPIHSGDALMKFNQLFLSLCKIALPDAYIKTQDIKDDVEDSSLLLPLQLMLQPLQKRFVFHFMGKKQTNRLDKPEWYLTQILTWISDHSPFLEQTVEPILQKEKLSRFSALAQIMRGLVHLAITRLKADLPKLLDDDRLLSHTIDEVLLFSQELQNQGYPLSYPNLMQILSSEPCFTRWKSLEHQSALEKMDKFLSLDTAWKSRYQEESDIDDMHVPESAELFITLLLTMTERYCNVTDKDCQVSFLELQLELLDDFRLRLHQLSQCQLQETIQENYCGIMNAIHYITSVLEEWNNLPFFLHLYSYKKRKSACESFLRDTEKHLSSIKKKESRSALIVEEELLEVSVFDEVVGFYQHMQNDLLQTMCDRVMLDIKAKSRPYRKEKWFCMSVIEDKKLMEITLSAYPMLEVINCSLHSLQELLAKPLFTKMWQQIAMELNIYIFEEVILQNSFSEGGAAQLHYDMTRNLFPIFGTYTTKPENYFKLIRDSCVLLNLTSAPAMLLRETLKHQEGIDSKSSALEELGVYSLSPSQALIILSQRNHTCL</sequence>
<dbReference type="Gene3D" id="1.20.58.1420">
    <property type="entry name" value="Dsl1p vesicle tethering complex, Tip20p subunit, domain B"/>
    <property type="match status" value="1"/>
</dbReference>
<dbReference type="OrthoDB" id="2189254at2759"/>
<accession>A0A8X6MZ34</accession>
<comment type="similarity">
    <text evidence="1">Belongs to the RINT1 family.</text>
</comment>
<dbReference type="PANTHER" id="PTHR13520">
    <property type="entry name" value="RAD50-INTERACTING PROTEIN 1 RINT-1"/>
    <property type="match status" value="1"/>
</dbReference>
<dbReference type="Proteomes" id="UP000887013">
    <property type="component" value="Unassembled WGS sequence"/>
</dbReference>
<dbReference type="InterPro" id="IPR007528">
    <property type="entry name" value="RINT1_Tip20"/>
</dbReference>
<dbReference type="GO" id="GO:0060628">
    <property type="term" value="P:regulation of ER to Golgi vesicle-mediated transport"/>
    <property type="evidence" value="ECO:0007669"/>
    <property type="project" value="TreeGrafter"/>
</dbReference>
<gene>
    <name evidence="3" type="primary">RINT1</name>
    <name evidence="3" type="ORF">NPIL_150521</name>
</gene>
<keyword evidence="2" id="KW-0175">Coiled coil</keyword>
<dbReference type="Pfam" id="PF04437">
    <property type="entry name" value="RINT1_TIP1"/>
    <property type="match status" value="1"/>
</dbReference>
<evidence type="ECO:0000313" key="3">
    <source>
        <dbReference type="EMBL" id="GFS85541.1"/>
    </source>
</evidence>
<dbReference type="FunFam" id="1.20.58.670:FF:000003">
    <property type="entry name" value="RAD50-interacting protein 1"/>
    <property type="match status" value="1"/>
</dbReference>
<dbReference type="GO" id="GO:0006888">
    <property type="term" value="P:endoplasmic reticulum to Golgi vesicle-mediated transport"/>
    <property type="evidence" value="ECO:0007669"/>
    <property type="project" value="InterPro"/>
</dbReference>
<keyword evidence="4" id="KW-1185">Reference proteome</keyword>
<proteinExistence type="inferred from homology"/>
<organism evidence="3 4">
    <name type="scientific">Nephila pilipes</name>
    <name type="common">Giant wood spider</name>
    <name type="synonym">Nephila maculata</name>
    <dbReference type="NCBI Taxonomy" id="299642"/>
    <lineage>
        <taxon>Eukaryota</taxon>
        <taxon>Metazoa</taxon>
        <taxon>Ecdysozoa</taxon>
        <taxon>Arthropoda</taxon>
        <taxon>Chelicerata</taxon>
        <taxon>Arachnida</taxon>
        <taxon>Araneae</taxon>
        <taxon>Araneomorphae</taxon>
        <taxon>Entelegynae</taxon>
        <taxon>Araneoidea</taxon>
        <taxon>Nephilidae</taxon>
        <taxon>Nephila</taxon>
    </lineage>
</organism>
<feature type="coiled-coil region" evidence="2">
    <location>
        <begin position="56"/>
        <end position="111"/>
    </location>
</feature>
<evidence type="ECO:0000256" key="1">
    <source>
        <dbReference type="ARBA" id="ARBA00061158"/>
    </source>
</evidence>
<name>A0A8X6MZ34_NEPPI</name>
<dbReference type="GO" id="GO:0070939">
    <property type="term" value="C:Dsl1/NZR complex"/>
    <property type="evidence" value="ECO:0007669"/>
    <property type="project" value="InterPro"/>
</dbReference>
<dbReference type="EMBL" id="BMAW01098582">
    <property type="protein sequence ID" value="GFS85541.1"/>
    <property type="molecule type" value="Genomic_DNA"/>
</dbReference>
<dbReference type="PANTHER" id="PTHR13520:SF0">
    <property type="entry name" value="RAD50-INTERACTING PROTEIN 1"/>
    <property type="match status" value="1"/>
</dbReference>
<dbReference type="InterPro" id="IPR042044">
    <property type="entry name" value="EXOC6PINT-1/Sec15/Tip20_C_dom2"/>
</dbReference>
<dbReference type="GO" id="GO:0006890">
    <property type="term" value="P:retrograde vesicle-mediated transport, Golgi to endoplasmic reticulum"/>
    <property type="evidence" value="ECO:0007669"/>
    <property type="project" value="InterPro"/>
</dbReference>
<reference evidence="3" key="1">
    <citation type="submission" date="2020-08" db="EMBL/GenBank/DDBJ databases">
        <title>Multicomponent nature underlies the extraordinary mechanical properties of spider dragline silk.</title>
        <authorList>
            <person name="Kono N."/>
            <person name="Nakamura H."/>
            <person name="Mori M."/>
            <person name="Yoshida Y."/>
            <person name="Ohtoshi R."/>
            <person name="Malay A.D."/>
            <person name="Moran D.A.P."/>
            <person name="Tomita M."/>
            <person name="Numata K."/>
            <person name="Arakawa K."/>
        </authorList>
    </citation>
    <scope>NUCLEOTIDE SEQUENCE</scope>
</reference>